<gene>
    <name evidence="1" type="ORF">CLIB1444_10S01244</name>
</gene>
<sequence length="304" mass="34425">MESQLVSSTYGKGNVKFLKVKKNPSNLQQQEVLEANVQCLLRGDFDVSYTKADNSPIVPTDTVKNTILVEAKNTNVWPIERFAAHLAKHFTNKYSHVSGIEITIVQSKWTKYEVDGKLHAHSFKHEGPETRRTVLDYTRAGNKLSITSSIKDLTVLKSTGSMFYGYNVCDYTTLKPTKDRILSTDVDASWVYDKNQIKTLDDVFSYADNGLFDKTYEAARKTTLDLFALENSASVQATMYNMSHKILEQIKEVDTVTYVLPNKHYILFNLEWKGIKNNDDLFYPSPDPNGLIKSTVGRKVAAKL</sequence>
<keyword evidence="2" id="KW-1185">Reference proteome</keyword>
<protein>
    <submittedName>
        <fullName evidence="1">Uricase</fullName>
    </submittedName>
</protein>
<evidence type="ECO:0000313" key="1">
    <source>
        <dbReference type="EMBL" id="CAH6722562.1"/>
    </source>
</evidence>
<organism evidence="1 2">
    <name type="scientific">[Candida] jaroonii</name>
    <dbReference type="NCBI Taxonomy" id="467808"/>
    <lineage>
        <taxon>Eukaryota</taxon>
        <taxon>Fungi</taxon>
        <taxon>Dikarya</taxon>
        <taxon>Ascomycota</taxon>
        <taxon>Saccharomycotina</taxon>
        <taxon>Pichiomycetes</taxon>
        <taxon>Debaryomycetaceae</taxon>
        <taxon>Yamadazyma</taxon>
    </lineage>
</organism>
<dbReference type="EMBL" id="CALSDN010000010">
    <property type="protein sequence ID" value="CAH6722562.1"/>
    <property type="molecule type" value="Genomic_DNA"/>
</dbReference>
<dbReference type="Proteomes" id="UP001152531">
    <property type="component" value="Unassembled WGS sequence"/>
</dbReference>
<name>A0ACA9YBY1_9ASCO</name>
<comment type="caution">
    <text evidence="1">The sequence shown here is derived from an EMBL/GenBank/DDBJ whole genome shotgun (WGS) entry which is preliminary data.</text>
</comment>
<proteinExistence type="predicted"/>
<accession>A0ACA9YBY1</accession>
<reference evidence="1" key="1">
    <citation type="submission" date="2022-06" db="EMBL/GenBank/DDBJ databases">
        <authorList>
            <person name="Legras J.-L."/>
            <person name="Devillers H."/>
            <person name="Grondin C."/>
        </authorList>
    </citation>
    <scope>NUCLEOTIDE SEQUENCE</scope>
    <source>
        <strain evidence="1">CLIB 1444</strain>
    </source>
</reference>
<evidence type="ECO:0000313" key="2">
    <source>
        <dbReference type="Proteomes" id="UP001152531"/>
    </source>
</evidence>